<evidence type="ECO:0000256" key="5">
    <source>
        <dbReference type="SAM" id="Phobius"/>
    </source>
</evidence>
<gene>
    <name evidence="6" type="ORF">M436DRAFT_77158</name>
</gene>
<dbReference type="GO" id="GO:0016020">
    <property type="term" value="C:membrane"/>
    <property type="evidence" value="ECO:0007669"/>
    <property type="project" value="UniProtKB-SubCell"/>
</dbReference>
<feature type="transmembrane region" description="Helical" evidence="5">
    <location>
        <begin position="279"/>
        <end position="301"/>
    </location>
</feature>
<feature type="transmembrane region" description="Helical" evidence="5">
    <location>
        <begin position="58"/>
        <end position="78"/>
    </location>
</feature>
<keyword evidence="2 5" id="KW-0812">Transmembrane</keyword>
<evidence type="ECO:0000256" key="2">
    <source>
        <dbReference type="ARBA" id="ARBA00022692"/>
    </source>
</evidence>
<feature type="transmembrane region" description="Helical" evidence="5">
    <location>
        <begin position="342"/>
        <end position="364"/>
    </location>
</feature>
<feature type="transmembrane region" description="Helical" evidence="5">
    <location>
        <begin position="28"/>
        <end position="46"/>
    </location>
</feature>
<dbReference type="InterPro" id="IPR030185">
    <property type="entry name" value="Mae1"/>
</dbReference>
<feature type="transmembrane region" description="Helical" evidence="5">
    <location>
        <begin position="199"/>
        <end position="225"/>
    </location>
</feature>
<dbReference type="Proteomes" id="UP000027730">
    <property type="component" value="Unassembled WGS sequence"/>
</dbReference>
<dbReference type="Gene3D" id="1.50.10.150">
    <property type="entry name" value="Voltage-dependent anion channel"/>
    <property type="match status" value="1"/>
</dbReference>
<feature type="transmembrane region" description="Helical" evidence="5">
    <location>
        <begin position="168"/>
        <end position="187"/>
    </location>
</feature>
<dbReference type="InterPro" id="IPR038665">
    <property type="entry name" value="Voltage-dep_anion_channel_sf"/>
</dbReference>
<dbReference type="GO" id="GO:0015140">
    <property type="term" value="F:malate transmembrane transporter activity"/>
    <property type="evidence" value="ECO:0007669"/>
    <property type="project" value="InterPro"/>
</dbReference>
<organism evidence="6 7">
    <name type="scientific">Aureobasidium namibiae CBS 147.97</name>
    <dbReference type="NCBI Taxonomy" id="1043004"/>
    <lineage>
        <taxon>Eukaryota</taxon>
        <taxon>Fungi</taxon>
        <taxon>Dikarya</taxon>
        <taxon>Ascomycota</taxon>
        <taxon>Pezizomycotina</taxon>
        <taxon>Dothideomycetes</taxon>
        <taxon>Dothideomycetidae</taxon>
        <taxon>Dothideales</taxon>
        <taxon>Saccotheciaceae</taxon>
        <taxon>Aureobasidium</taxon>
    </lineage>
</organism>
<feature type="transmembrane region" description="Helical" evidence="5">
    <location>
        <begin position="237"/>
        <end position="259"/>
    </location>
</feature>
<reference evidence="6 7" key="1">
    <citation type="journal article" date="2014" name="BMC Genomics">
        <title>Genome sequencing of four Aureobasidium pullulans varieties: biotechnological potential, stress tolerance, and description of new species.</title>
        <authorList>
            <person name="Gostin Ar C."/>
            <person name="Ohm R.A."/>
            <person name="Kogej T."/>
            <person name="Sonjak S."/>
            <person name="Turk M."/>
            <person name="Zajc J."/>
            <person name="Zalar P."/>
            <person name="Grube M."/>
            <person name="Sun H."/>
            <person name="Han J."/>
            <person name="Sharma A."/>
            <person name="Chiniquy J."/>
            <person name="Ngan C.Y."/>
            <person name="Lipzen A."/>
            <person name="Barry K."/>
            <person name="Grigoriev I.V."/>
            <person name="Gunde-Cimerman N."/>
        </authorList>
    </citation>
    <scope>NUCLEOTIDE SEQUENCE [LARGE SCALE GENOMIC DNA]</scope>
    <source>
        <strain evidence="6 7">CBS 147.97</strain>
    </source>
</reference>
<feature type="transmembrane region" description="Helical" evidence="5">
    <location>
        <begin position="136"/>
        <end position="156"/>
    </location>
</feature>
<dbReference type="STRING" id="1043004.A0A074WDS0"/>
<evidence type="ECO:0000313" key="6">
    <source>
        <dbReference type="EMBL" id="KEQ68072.1"/>
    </source>
</evidence>
<evidence type="ECO:0000256" key="1">
    <source>
        <dbReference type="ARBA" id="ARBA00004141"/>
    </source>
</evidence>
<dbReference type="PANTHER" id="PTHR31162:SF0">
    <property type="entry name" value="MALIC ACID TRANSPORT PROTEIN"/>
    <property type="match status" value="1"/>
</dbReference>
<comment type="subcellular location">
    <subcellularLocation>
        <location evidence="1">Membrane</location>
        <topology evidence="1">Multi-pass membrane protein</topology>
    </subcellularLocation>
</comment>
<dbReference type="HOGENOM" id="CLU_030057_2_0_1"/>
<dbReference type="EMBL" id="KL584741">
    <property type="protein sequence ID" value="KEQ68072.1"/>
    <property type="molecule type" value="Genomic_DNA"/>
</dbReference>
<evidence type="ECO:0000313" key="7">
    <source>
        <dbReference type="Proteomes" id="UP000027730"/>
    </source>
</evidence>
<protein>
    <recommendedName>
        <fullName evidence="8">C4-dicarboxylate transporter/malic acid transport protein</fullName>
    </recommendedName>
</protein>
<sequence>MLPTRRVSDAEPEGTDGQVTWAGRLRHFTWAWFTLTMATGGFATLLSVQPHSFRGLKTIGAVVYIFDLVLFVFLVTSISARFVMYPGSLTKSLRHPSEALFFPTFWLSLPTIIGGMNNYGVAKTGPWLIVTLRVSFWLYCACTLLLAIGQYCYLFMNKTLLVKSMTPSWILPIFPVMLTGTLASILASNQPPDQRLPMIVAGVAAQGLGWTVAVMLYSVCLVRLFEYGLPVPNSRPGMFICVGPPGFTALAIIGMSNALPDNYGYLAAHAGAATALRAFALFTAVFIWMIGFWWFCIALISTVQGCRKMRFTLNWWAMVFPNTGFTISVIDIGNQLESQGIQWVGSIMSILIFIMWLFVICSHANAVRSGRIMMHGQDEDVGED</sequence>
<proteinExistence type="predicted"/>
<dbReference type="OrthoDB" id="2901184at2759"/>
<keyword evidence="3 5" id="KW-1133">Transmembrane helix</keyword>
<dbReference type="InterPro" id="IPR004695">
    <property type="entry name" value="SLAC1/Mae1/Ssu1/TehA"/>
</dbReference>
<dbReference type="Pfam" id="PF03595">
    <property type="entry name" value="SLAC1"/>
    <property type="match status" value="1"/>
</dbReference>
<name>A0A074WDS0_9PEZI</name>
<dbReference type="PANTHER" id="PTHR31162">
    <property type="entry name" value="MALIC ACID TRANSPORT PROTEIN-RELATED"/>
    <property type="match status" value="1"/>
</dbReference>
<keyword evidence="7" id="KW-1185">Reference proteome</keyword>
<evidence type="ECO:0000256" key="3">
    <source>
        <dbReference type="ARBA" id="ARBA00022989"/>
    </source>
</evidence>
<feature type="transmembrane region" description="Helical" evidence="5">
    <location>
        <begin position="313"/>
        <end position="330"/>
    </location>
</feature>
<dbReference type="CDD" id="cd09317">
    <property type="entry name" value="TDT_Mae1_like"/>
    <property type="match status" value="1"/>
</dbReference>
<evidence type="ECO:0000256" key="4">
    <source>
        <dbReference type="ARBA" id="ARBA00023136"/>
    </source>
</evidence>
<keyword evidence="4 5" id="KW-0472">Membrane</keyword>
<dbReference type="GeneID" id="25415985"/>
<feature type="transmembrane region" description="Helical" evidence="5">
    <location>
        <begin position="99"/>
        <end position="116"/>
    </location>
</feature>
<evidence type="ECO:0008006" key="8">
    <source>
        <dbReference type="Google" id="ProtNLM"/>
    </source>
</evidence>
<dbReference type="RefSeq" id="XP_013422255.1">
    <property type="nucleotide sequence ID" value="XM_013566801.1"/>
</dbReference>
<dbReference type="AlphaFoldDB" id="A0A074WDS0"/>
<accession>A0A074WDS0</accession>